<dbReference type="EMBL" id="JBEPLJ010000022">
    <property type="protein sequence ID" value="MET3588270.1"/>
    <property type="molecule type" value="Genomic_DNA"/>
</dbReference>
<accession>A0ABV2HCI9</accession>
<evidence type="ECO:0000313" key="3">
    <source>
        <dbReference type="EMBL" id="MET3588270.1"/>
    </source>
</evidence>
<reference evidence="3 4" key="1">
    <citation type="submission" date="2024-06" db="EMBL/GenBank/DDBJ databases">
        <title>Genomic Encyclopedia of Type Strains, Phase IV (KMG-IV): sequencing the most valuable type-strain genomes for metagenomic binning, comparative biology and taxonomic classification.</title>
        <authorList>
            <person name="Goeker M."/>
        </authorList>
    </citation>
    <scope>NUCLEOTIDE SEQUENCE [LARGE SCALE GENOMIC DNA]</scope>
    <source>
        <strain evidence="3 4">DSM 105042</strain>
    </source>
</reference>
<comment type="caution">
    <text evidence="3">The sequence shown here is derived from an EMBL/GenBank/DDBJ whole genome shotgun (WGS) entry which is preliminary data.</text>
</comment>
<dbReference type="Pfam" id="PF13400">
    <property type="entry name" value="Tad"/>
    <property type="match status" value="1"/>
</dbReference>
<gene>
    <name evidence="3" type="ORF">ABID21_004405</name>
</gene>
<keyword evidence="1" id="KW-0812">Transmembrane</keyword>
<protein>
    <submittedName>
        <fullName evidence="3">Flp pilus assembly protein TadG/uncharacterized protein YegL</fullName>
    </submittedName>
</protein>
<dbReference type="PROSITE" id="PS50234">
    <property type="entry name" value="VWFA"/>
    <property type="match status" value="1"/>
</dbReference>
<feature type="domain" description="VWFA" evidence="2">
    <location>
        <begin position="162"/>
        <end position="385"/>
    </location>
</feature>
<dbReference type="Pfam" id="PF00092">
    <property type="entry name" value="VWA"/>
    <property type="match status" value="1"/>
</dbReference>
<dbReference type="RefSeq" id="WP_247245986.1">
    <property type="nucleotide sequence ID" value="NZ_JALJRA010000023.1"/>
</dbReference>
<dbReference type="Gene3D" id="3.40.50.410">
    <property type="entry name" value="von Willebrand factor, type A domain"/>
    <property type="match status" value="1"/>
</dbReference>
<dbReference type="Proteomes" id="UP001549031">
    <property type="component" value="Unassembled WGS sequence"/>
</dbReference>
<evidence type="ECO:0000259" key="2">
    <source>
        <dbReference type="PROSITE" id="PS50234"/>
    </source>
</evidence>
<dbReference type="SMART" id="SM00327">
    <property type="entry name" value="VWA"/>
    <property type="match status" value="1"/>
</dbReference>
<dbReference type="CDD" id="cd00198">
    <property type="entry name" value="vWFA"/>
    <property type="match status" value="1"/>
</dbReference>
<dbReference type="SUPFAM" id="SSF53300">
    <property type="entry name" value="vWA-like"/>
    <property type="match status" value="1"/>
</dbReference>
<keyword evidence="4" id="KW-1185">Reference proteome</keyword>
<dbReference type="InterPro" id="IPR036465">
    <property type="entry name" value="vWFA_dom_sf"/>
</dbReference>
<dbReference type="InterPro" id="IPR028087">
    <property type="entry name" value="Tad_N"/>
</dbReference>
<organism evidence="3 4">
    <name type="scientific">Pseudorhizobium tarimense</name>
    <dbReference type="NCBI Taxonomy" id="1079109"/>
    <lineage>
        <taxon>Bacteria</taxon>
        <taxon>Pseudomonadati</taxon>
        <taxon>Pseudomonadota</taxon>
        <taxon>Alphaproteobacteria</taxon>
        <taxon>Hyphomicrobiales</taxon>
        <taxon>Rhizobiaceae</taxon>
        <taxon>Rhizobium/Agrobacterium group</taxon>
        <taxon>Pseudorhizobium</taxon>
    </lineage>
</organism>
<dbReference type="InterPro" id="IPR002035">
    <property type="entry name" value="VWF_A"/>
</dbReference>
<name>A0ABV2HCI9_9HYPH</name>
<keyword evidence="1" id="KW-0472">Membrane</keyword>
<keyword evidence="1" id="KW-1133">Transmembrane helix</keyword>
<sequence>MTPWQEISRLLKDRSGNFGMMTAILLPVLLGAGGVALDLTNMMMSKTQMQEAADSAALAASTALATGKAEDETAAKKLAKDFFIAQMGNYMGSEAASALVSTTNVDINTTTNGGGKTFEVAVGSTYNLALTPLMGVLGYQTMNIATSSISTSGTKQERSALSMYLALDRSGSMSFITDQTKPGTCDNYTSGSWPQPINSKDPCYVRKIEALKAAAAVLFATLQQADPDKTLVRLGATSYTDATQDARAMEWGVDGVAEYVNNLPSLPTGGTDANGALKDAFKALKTKNDTERNAHKDKKNDKFERFILLMTDGEMTGDSNKWNSGLDQSVRNKCEKAKDDGITIFSVAFMAPEKGKELLTYCASGNENYFQPNTMNDLVAAFEAIGKKAAKSATRLTN</sequence>
<evidence type="ECO:0000256" key="1">
    <source>
        <dbReference type="SAM" id="Phobius"/>
    </source>
</evidence>
<evidence type="ECO:0000313" key="4">
    <source>
        <dbReference type="Proteomes" id="UP001549031"/>
    </source>
</evidence>
<proteinExistence type="predicted"/>
<feature type="transmembrane region" description="Helical" evidence="1">
    <location>
        <begin position="20"/>
        <end position="39"/>
    </location>
</feature>